<sequence>MSQSDDRKLPPPPSPSPSVSWRDQVILPTLLAGIAGGGYGLVSKHRKVYGAANVSATYATNFAIVTGCYCGAREFVRVTRKSDPDDLLNSAMGGFGCGALLGRLQGGQAGAIKYSVLFAVGGTAFDYTVMKLRPIFATNDWFKLPEWSPIKVLNEEELAAKQAREEKLFTQRGLAKLNKEES</sequence>
<dbReference type="Proteomes" id="UP001057402">
    <property type="component" value="Chromosome 6"/>
</dbReference>
<accession>A0ACB9QGT1</accession>
<name>A0ACB9QGT1_9MYRT</name>
<comment type="caution">
    <text evidence="1">The sequence shown here is derived from an EMBL/GenBank/DDBJ whole genome shotgun (WGS) entry which is preliminary data.</text>
</comment>
<reference evidence="2" key="1">
    <citation type="journal article" date="2023" name="Front. Plant Sci.">
        <title>Chromosomal-level genome assembly of Melastoma candidum provides insights into trichome evolution.</title>
        <authorList>
            <person name="Zhong Y."/>
            <person name="Wu W."/>
            <person name="Sun C."/>
            <person name="Zou P."/>
            <person name="Liu Y."/>
            <person name="Dai S."/>
            <person name="Zhou R."/>
        </authorList>
    </citation>
    <scope>NUCLEOTIDE SEQUENCE [LARGE SCALE GENOMIC DNA]</scope>
</reference>
<proteinExistence type="predicted"/>
<protein>
    <submittedName>
        <fullName evidence="1">Uncharacterized protein</fullName>
    </submittedName>
</protein>
<keyword evidence="2" id="KW-1185">Reference proteome</keyword>
<gene>
    <name evidence="1" type="ORF">MLD38_021718</name>
</gene>
<evidence type="ECO:0000313" key="2">
    <source>
        <dbReference type="Proteomes" id="UP001057402"/>
    </source>
</evidence>
<organism evidence="1 2">
    <name type="scientific">Melastoma candidum</name>
    <dbReference type="NCBI Taxonomy" id="119954"/>
    <lineage>
        <taxon>Eukaryota</taxon>
        <taxon>Viridiplantae</taxon>
        <taxon>Streptophyta</taxon>
        <taxon>Embryophyta</taxon>
        <taxon>Tracheophyta</taxon>
        <taxon>Spermatophyta</taxon>
        <taxon>Magnoliopsida</taxon>
        <taxon>eudicotyledons</taxon>
        <taxon>Gunneridae</taxon>
        <taxon>Pentapetalae</taxon>
        <taxon>rosids</taxon>
        <taxon>malvids</taxon>
        <taxon>Myrtales</taxon>
        <taxon>Melastomataceae</taxon>
        <taxon>Melastomatoideae</taxon>
        <taxon>Melastomateae</taxon>
        <taxon>Melastoma</taxon>
    </lineage>
</organism>
<dbReference type="EMBL" id="CM042885">
    <property type="protein sequence ID" value="KAI4365759.1"/>
    <property type="molecule type" value="Genomic_DNA"/>
</dbReference>
<evidence type="ECO:0000313" key="1">
    <source>
        <dbReference type="EMBL" id="KAI4365759.1"/>
    </source>
</evidence>